<proteinExistence type="predicted"/>
<gene>
    <name evidence="1" type="ORF">LCGC14_0833350</name>
</gene>
<dbReference type="EMBL" id="LAZR01002400">
    <property type="protein sequence ID" value="KKN30510.1"/>
    <property type="molecule type" value="Genomic_DNA"/>
</dbReference>
<name>A0A0F9PFB6_9ZZZZ</name>
<protein>
    <submittedName>
        <fullName evidence="1">Uncharacterized protein</fullName>
    </submittedName>
</protein>
<evidence type="ECO:0000313" key="1">
    <source>
        <dbReference type="EMBL" id="KKN30510.1"/>
    </source>
</evidence>
<dbReference type="AlphaFoldDB" id="A0A0F9PFB6"/>
<sequence>MRGKMASTPFSISSAVHLTGRSLMTSCAIFRAVRGGRAFIPMISSLVIWASSPS</sequence>
<organism evidence="1">
    <name type="scientific">marine sediment metagenome</name>
    <dbReference type="NCBI Taxonomy" id="412755"/>
    <lineage>
        <taxon>unclassified sequences</taxon>
        <taxon>metagenomes</taxon>
        <taxon>ecological metagenomes</taxon>
    </lineage>
</organism>
<comment type="caution">
    <text evidence="1">The sequence shown here is derived from an EMBL/GenBank/DDBJ whole genome shotgun (WGS) entry which is preliminary data.</text>
</comment>
<reference evidence="1" key="1">
    <citation type="journal article" date="2015" name="Nature">
        <title>Complex archaea that bridge the gap between prokaryotes and eukaryotes.</title>
        <authorList>
            <person name="Spang A."/>
            <person name="Saw J.H."/>
            <person name="Jorgensen S.L."/>
            <person name="Zaremba-Niedzwiedzka K."/>
            <person name="Martijn J."/>
            <person name="Lind A.E."/>
            <person name="van Eijk R."/>
            <person name="Schleper C."/>
            <person name="Guy L."/>
            <person name="Ettema T.J."/>
        </authorList>
    </citation>
    <scope>NUCLEOTIDE SEQUENCE</scope>
</reference>
<accession>A0A0F9PFB6</accession>